<accession>A0A840F8H8</accession>
<feature type="domain" description="ABM" evidence="1">
    <location>
        <begin position="9"/>
        <end position="98"/>
    </location>
</feature>
<organism evidence="2 3">
    <name type="scientific">Gordonia humi</name>
    <dbReference type="NCBI Taxonomy" id="686429"/>
    <lineage>
        <taxon>Bacteria</taxon>
        <taxon>Bacillati</taxon>
        <taxon>Actinomycetota</taxon>
        <taxon>Actinomycetes</taxon>
        <taxon>Mycobacteriales</taxon>
        <taxon>Gordoniaceae</taxon>
        <taxon>Gordonia</taxon>
    </lineage>
</organism>
<evidence type="ECO:0000313" key="3">
    <source>
        <dbReference type="Proteomes" id="UP000551501"/>
    </source>
</evidence>
<reference evidence="2 3" key="1">
    <citation type="submission" date="2020-08" db="EMBL/GenBank/DDBJ databases">
        <title>Sequencing the genomes of 1000 actinobacteria strains.</title>
        <authorList>
            <person name="Klenk H.-P."/>
        </authorList>
    </citation>
    <scope>NUCLEOTIDE SEQUENCE [LARGE SCALE GENOMIC DNA]</scope>
    <source>
        <strain evidence="2 3">DSM 45298</strain>
    </source>
</reference>
<evidence type="ECO:0000313" key="2">
    <source>
        <dbReference type="EMBL" id="MBB4137889.1"/>
    </source>
</evidence>
<keyword evidence="2" id="KW-0503">Monooxygenase</keyword>
<dbReference type="GO" id="GO:0004497">
    <property type="term" value="F:monooxygenase activity"/>
    <property type="evidence" value="ECO:0007669"/>
    <property type="project" value="UniProtKB-KW"/>
</dbReference>
<dbReference type="GO" id="GO:0005829">
    <property type="term" value="C:cytosol"/>
    <property type="evidence" value="ECO:0007669"/>
    <property type="project" value="TreeGrafter"/>
</dbReference>
<evidence type="ECO:0000259" key="1">
    <source>
        <dbReference type="PROSITE" id="PS51725"/>
    </source>
</evidence>
<dbReference type="InterPro" id="IPR007138">
    <property type="entry name" value="ABM_dom"/>
</dbReference>
<dbReference type="Gene3D" id="3.30.70.100">
    <property type="match status" value="1"/>
</dbReference>
<dbReference type="AlphaFoldDB" id="A0A840F8H8"/>
<sequence>MSETTRSAVQVIAHYYAKPDTADDVLAALTRLAAASRTEPGNRTYEFFRGVEAPEHIVILESYDSQAALDAHRASDHFRSIGVGRIIPMLTERAVIELPTD</sequence>
<name>A0A840F8H8_9ACTN</name>
<dbReference type="EMBL" id="JACIFP010000001">
    <property type="protein sequence ID" value="MBB4137889.1"/>
    <property type="molecule type" value="Genomic_DNA"/>
</dbReference>
<dbReference type="PANTHER" id="PTHR33336:SF3">
    <property type="entry name" value="ABM DOMAIN-CONTAINING PROTEIN"/>
    <property type="match status" value="1"/>
</dbReference>
<dbReference type="InterPro" id="IPR011008">
    <property type="entry name" value="Dimeric_a/b-barrel"/>
</dbReference>
<dbReference type="Proteomes" id="UP000551501">
    <property type="component" value="Unassembled WGS sequence"/>
</dbReference>
<dbReference type="PROSITE" id="PS51725">
    <property type="entry name" value="ABM"/>
    <property type="match status" value="1"/>
</dbReference>
<keyword evidence="3" id="KW-1185">Reference proteome</keyword>
<dbReference type="InterPro" id="IPR050744">
    <property type="entry name" value="AI-2_Isomerase_LsrG"/>
</dbReference>
<gene>
    <name evidence="2" type="ORF">BKA16_004441</name>
</gene>
<comment type="caution">
    <text evidence="2">The sequence shown here is derived from an EMBL/GenBank/DDBJ whole genome shotgun (WGS) entry which is preliminary data.</text>
</comment>
<protein>
    <submittedName>
        <fullName evidence="2">Quinol monooxygenase YgiN</fullName>
    </submittedName>
</protein>
<dbReference type="RefSeq" id="WP_183372724.1">
    <property type="nucleotide sequence ID" value="NZ_BAABHL010000001.1"/>
</dbReference>
<proteinExistence type="predicted"/>
<dbReference type="PANTHER" id="PTHR33336">
    <property type="entry name" value="QUINOL MONOOXYGENASE YGIN-RELATED"/>
    <property type="match status" value="1"/>
</dbReference>
<dbReference type="Pfam" id="PF03992">
    <property type="entry name" value="ABM"/>
    <property type="match status" value="1"/>
</dbReference>
<dbReference type="SUPFAM" id="SSF54909">
    <property type="entry name" value="Dimeric alpha+beta barrel"/>
    <property type="match status" value="1"/>
</dbReference>
<keyword evidence="2" id="KW-0560">Oxidoreductase</keyword>